<keyword evidence="4" id="KW-1185">Reference proteome</keyword>
<evidence type="ECO:0008006" key="5">
    <source>
        <dbReference type="Google" id="ProtNLM"/>
    </source>
</evidence>
<protein>
    <recommendedName>
        <fullName evidence="5">Secreted protein</fullName>
    </recommendedName>
</protein>
<evidence type="ECO:0000313" key="3">
    <source>
        <dbReference type="EMBL" id="KAI5059332.1"/>
    </source>
</evidence>
<dbReference type="Proteomes" id="UP000886520">
    <property type="component" value="Chromosome 25"/>
</dbReference>
<name>A0A9D4Z3R4_ADICA</name>
<feature type="chain" id="PRO_5039370992" description="Secreted protein" evidence="2">
    <location>
        <begin position="24"/>
        <end position="90"/>
    </location>
</feature>
<dbReference type="EMBL" id="JABFUD020000025">
    <property type="protein sequence ID" value="KAI5059332.1"/>
    <property type="molecule type" value="Genomic_DNA"/>
</dbReference>
<evidence type="ECO:0000256" key="2">
    <source>
        <dbReference type="SAM" id="SignalP"/>
    </source>
</evidence>
<comment type="caution">
    <text evidence="3">The sequence shown here is derived from an EMBL/GenBank/DDBJ whole genome shotgun (WGS) entry which is preliminary data.</text>
</comment>
<organism evidence="3 4">
    <name type="scientific">Adiantum capillus-veneris</name>
    <name type="common">Maidenhair fern</name>
    <dbReference type="NCBI Taxonomy" id="13818"/>
    <lineage>
        <taxon>Eukaryota</taxon>
        <taxon>Viridiplantae</taxon>
        <taxon>Streptophyta</taxon>
        <taxon>Embryophyta</taxon>
        <taxon>Tracheophyta</taxon>
        <taxon>Polypodiopsida</taxon>
        <taxon>Polypodiidae</taxon>
        <taxon>Polypodiales</taxon>
        <taxon>Pteridineae</taxon>
        <taxon>Pteridaceae</taxon>
        <taxon>Vittarioideae</taxon>
        <taxon>Adiantum</taxon>
    </lineage>
</organism>
<accession>A0A9D4Z3R4</accession>
<keyword evidence="2" id="KW-0732">Signal</keyword>
<gene>
    <name evidence="3" type="ORF">GOP47_0025651</name>
</gene>
<sequence length="90" mass="9994">MNCVIYGKTLFLSALLLSRKAQAASSSIASSEPGLRCRCEQIPRPPPPSPVRVSQRPACPSLSSRRARYSNHKGTWIKTPQTGWKFLYCT</sequence>
<proteinExistence type="predicted"/>
<reference evidence="3" key="1">
    <citation type="submission" date="2021-01" db="EMBL/GenBank/DDBJ databases">
        <title>Adiantum capillus-veneris genome.</title>
        <authorList>
            <person name="Fang Y."/>
            <person name="Liao Q."/>
        </authorList>
    </citation>
    <scope>NUCLEOTIDE SEQUENCE</scope>
    <source>
        <strain evidence="3">H3</strain>
        <tissue evidence="3">Leaf</tissue>
    </source>
</reference>
<feature type="signal peptide" evidence="2">
    <location>
        <begin position="1"/>
        <end position="23"/>
    </location>
</feature>
<evidence type="ECO:0000313" key="4">
    <source>
        <dbReference type="Proteomes" id="UP000886520"/>
    </source>
</evidence>
<feature type="region of interest" description="Disordered" evidence="1">
    <location>
        <begin position="25"/>
        <end position="57"/>
    </location>
</feature>
<dbReference type="AlphaFoldDB" id="A0A9D4Z3R4"/>
<evidence type="ECO:0000256" key="1">
    <source>
        <dbReference type="SAM" id="MobiDB-lite"/>
    </source>
</evidence>